<dbReference type="InterPro" id="IPR051450">
    <property type="entry name" value="Gfo/Idh/MocA_Oxidoreductases"/>
</dbReference>
<evidence type="ECO:0000313" key="3">
    <source>
        <dbReference type="Proteomes" id="UP000223709"/>
    </source>
</evidence>
<dbReference type="PANTHER" id="PTHR43377:SF2">
    <property type="entry name" value="BINDING ROSSMANN FOLD OXIDOREDUCTASE, PUTATIVE (AFU_ORTHOLOGUE AFUA_4G00560)-RELATED"/>
    <property type="match status" value="1"/>
</dbReference>
<proteinExistence type="predicted"/>
<dbReference type="GO" id="GO:0000166">
    <property type="term" value="F:nucleotide binding"/>
    <property type="evidence" value="ECO:0007669"/>
    <property type="project" value="InterPro"/>
</dbReference>
<reference evidence="2 3" key="1">
    <citation type="submission" date="2017-10" db="EMBL/GenBank/DDBJ databases">
        <title>Complete Genome Sequence of Faecalibacterium prausnitzii isolated from the gut of healthy adult Indian.</title>
        <authorList>
            <person name="Bag S."/>
            <person name="Ghosh T.S."/>
            <person name="Das B."/>
        </authorList>
    </citation>
    <scope>NUCLEOTIDE SEQUENCE [LARGE SCALE GENOMIC DNA]</scope>
    <source>
        <strain evidence="2 3">Indica</strain>
    </source>
</reference>
<sequence>MSKQITAIIVGAGHRAILYSLYALEHPDELKIVGVADPDPIRRKKVAEMHGFGEEMCFRSAEELAARPKLADAVINGTMDRQHVPTAVPLLRAGYDMLLEKPFAISEEEVNYLYKVVKETGRKVMICHVLRYAPFYVAIKQRLLSGEIGDIINIQATEHVSYHHLAVSFVRGKWGNEEKCGAPMLLAKCCHDMDLIMWLKSGVSPKQIASFGSDFQFDPAKKPAGAGKRCLVDCQCEETCLYSAKKHYLDHPDRWAFYVWDCLENIENPTLEDKRKSLMTDNIHGRCVWDCEHTVVDHQSVLMNFADGATATLNMIGGTAKPERNIHIIGTKGEIKGVFDDSVFTVRTIDTASEKGWNEEVVDLKIGGDKSGMTGSHGGGDLRLVEDFVHVLQGEEPSISCTTIKDSIHGHLGVFCAERARKESAVITMPDIR</sequence>
<dbReference type="InterPro" id="IPR036291">
    <property type="entry name" value="NAD(P)-bd_dom_sf"/>
</dbReference>
<dbReference type="PANTHER" id="PTHR43377">
    <property type="entry name" value="BILIVERDIN REDUCTASE A"/>
    <property type="match status" value="1"/>
</dbReference>
<protein>
    <submittedName>
        <fullName evidence="2">Oxidoreductase</fullName>
    </submittedName>
</protein>
<dbReference type="EMBL" id="CP023819">
    <property type="protein sequence ID" value="ATL89814.1"/>
    <property type="molecule type" value="Genomic_DNA"/>
</dbReference>
<dbReference type="AlphaFoldDB" id="A0A291T9H8"/>
<name>A0A291T9H8_9FIRM</name>
<dbReference type="RefSeq" id="WP_098923380.1">
    <property type="nucleotide sequence ID" value="NZ_CP023819.1"/>
</dbReference>
<dbReference type="Gene3D" id="3.40.50.720">
    <property type="entry name" value="NAD(P)-binding Rossmann-like Domain"/>
    <property type="match status" value="1"/>
</dbReference>
<gene>
    <name evidence="2" type="ORF">CRH10_05650</name>
</gene>
<evidence type="ECO:0000259" key="1">
    <source>
        <dbReference type="Pfam" id="PF01408"/>
    </source>
</evidence>
<organism evidence="2 3">
    <name type="scientific">Faecalibacterium prausnitzii</name>
    <dbReference type="NCBI Taxonomy" id="853"/>
    <lineage>
        <taxon>Bacteria</taxon>
        <taxon>Bacillati</taxon>
        <taxon>Bacillota</taxon>
        <taxon>Clostridia</taxon>
        <taxon>Eubacteriales</taxon>
        <taxon>Oscillospiraceae</taxon>
        <taxon>Faecalibacterium</taxon>
    </lineage>
</organism>
<dbReference type="SUPFAM" id="SSF51735">
    <property type="entry name" value="NAD(P)-binding Rossmann-fold domains"/>
    <property type="match status" value="1"/>
</dbReference>
<feature type="domain" description="Gfo/Idh/MocA-like oxidoreductase N-terminal" evidence="1">
    <location>
        <begin position="7"/>
        <end position="126"/>
    </location>
</feature>
<dbReference type="Pfam" id="PF01408">
    <property type="entry name" value="GFO_IDH_MocA"/>
    <property type="match status" value="1"/>
</dbReference>
<dbReference type="Gene3D" id="3.30.360.10">
    <property type="entry name" value="Dihydrodipicolinate Reductase, domain 2"/>
    <property type="match status" value="1"/>
</dbReference>
<dbReference type="Proteomes" id="UP000223709">
    <property type="component" value="Chromosome"/>
</dbReference>
<dbReference type="InterPro" id="IPR000683">
    <property type="entry name" value="Gfo/Idh/MocA-like_OxRdtase_N"/>
</dbReference>
<dbReference type="SUPFAM" id="SSF55347">
    <property type="entry name" value="Glyceraldehyde-3-phosphate dehydrogenase-like, C-terminal domain"/>
    <property type="match status" value="1"/>
</dbReference>
<accession>A0A291T9H8</accession>
<evidence type="ECO:0000313" key="2">
    <source>
        <dbReference type="EMBL" id="ATL89814.1"/>
    </source>
</evidence>